<feature type="compositionally biased region" description="Polar residues" evidence="8">
    <location>
        <begin position="589"/>
        <end position="602"/>
    </location>
</feature>
<feature type="compositionally biased region" description="Acidic residues" evidence="8">
    <location>
        <begin position="491"/>
        <end position="502"/>
    </location>
</feature>
<dbReference type="Pfam" id="PF00498">
    <property type="entry name" value="FHA"/>
    <property type="match status" value="1"/>
</dbReference>
<dbReference type="InterPro" id="IPR043014">
    <property type="entry name" value="Nibrin_BRCT2_sf"/>
</dbReference>
<dbReference type="InterPro" id="IPR008984">
    <property type="entry name" value="SMAD_FHA_dom_sf"/>
</dbReference>
<dbReference type="AlphaFoldDB" id="A0A6P9ABB8"/>
<evidence type="ECO:0000256" key="4">
    <source>
        <dbReference type="ARBA" id="ARBA00022763"/>
    </source>
</evidence>
<dbReference type="Pfam" id="PF16508">
    <property type="entry name" value="NIBRIN_BRCT_II"/>
    <property type="match status" value="1"/>
</dbReference>
<comment type="similarity">
    <text evidence="7">Belongs to the Nibrin family.</text>
</comment>
<dbReference type="InterPro" id="IPR032429">
    <property type="entry name" value="Nibrin_BRCT2"/>
</dbReference>
<comment type="subcellular location">
    <subcellularLocation>
        <location evidence="2">Chromosome</location>
    </subcellularLocation>
    <subcellularLocation>
        <location evidence="1">Nucleus</location>
    </subcellularLocation>
</comment>
<evidence type="ECO:0000256" key="3">
    <source>
        <dbReference type="ARBA" id="ARBA00022454"/>
    </source>
</evidence>
<name>A0A6P9ABB8_THRPL</name>
<dbReference type="Proteomes" id="UP000515158">
    <property type="component" value="Unplaced"/>
</dbReference>
<dbReference type="Gene3D" id="3.40.50.10190">
    <property type="entry name" value="BRCT domain"/>
    <property type="match status" value="1"/>
</dbReference>
<evidence type="ECO:0000256" key="5">
    <source>
        <dbReference type="ARBA" id="ARBA00023204"/>
    </source>
</evidence>
<keyword evidence="3" id="KW-0158">Chromosome</keyword>
<keyword evidence="5" id="KW-0234">DNA repair</keyword>
<feature type="compositionally biased region" description="Low complexity" evidence="8">
    <location>
        <begin position="433"/>
        <end position="453"/>
    </location>
</feature>
<dbReference type="OrthoDB" id="552194at2759"/>
<evidence type="ECO:0000256" key="6">
    <source>
        <dbReference type="ARBA" id="ARBA00023242"/>
    </source>
</evidence>
<dbReference type="FunCoup" id="A0A6P9ABB8">
    <property type="interactions" value="55"/>
</dbReference>
<dbReference type="CDD" id="cd22667">
    <property type="entry name" value="FHA_NBN"/>
    <property type="match status" value="1"/>
</dbReference>
<dbReference type="RefSeq" id="XP_034255408.1">
    <property type="nucleotide sequence ID" value="XM_034399517.1"/>
</dbReference>
<dbReference type="InterPro" id="IPR000253">
    <property type="entry name" value="FHA_dom"/>
</dbReference>
<evidence type="ECO:0000256" key="7">
    <source>
        <dbReference type="ARBA" id="ARBA00044757"/>
    </source>
</evidence>
<dbReference type="KEGG" id="tpal:117653682"/>
<dbReference type="InterPro" id="IPR036420">
    <property type="entry name" value="BRCT_dom_sf"/>
</dbReference>
<evidence type="ECO:0000259" key="9">
    <source>
        <dbReference type="PROSITE" id="PS50006"/>
    </source>
</evidence>
<feature type="compositionally biased region" description="Basic and acidic residues" evidence="8">
    <location>
        <begin position="530"/>
        <end position="546"/>
    </location>
</feature>
<keyword evidence="4" id="KW-0227">DNA damage</keyword>
<dbReference type="PROSITE" id="PS50006">
    <property type="entry name" value="FHA_DOMAIN"/>
    <property type="match status" value="1"/>
</dbReference>
<protein>
    <submittedName>
        <fullName evidence="11">Nibrin</fullName>
    </submittedName>
</protein>
<dbReference type="InterPro" id="IPR040227">
    <property type="entry name" value="Nibrin-rel"/>
</dbReference>
<sequence>MWYLESPRGEIYNVTPGRVHTVSRKNGDIVLANDQSVSRRHAFLEVRSPITEGVSVWDESSKYGTFVDDGIARDKKLTAGSKTTVKEGGKIRFGLQEMNIWTLKVEKLCVCAHLLKPIEKSNLKSVLNAMGFRLLDNWIKEATHLTTNYLSLSYEVLCALASAKPIVLPEFWQHYARMMTGDGALPEPAKFMPPLEDSSSLGSRKACLPNLTRKTLFADKTFIFSSSISFNAYKTVIATAGGKAFKMSDCGLSLADYCKPNVVVVDCEEDHQTSFYNKVLSTLLEKNLRMIPVKDIGLALWKTSTSVHCNPKHTPNSVLRRPADSEQNEGATIVMNTEDIDASLTGVDIHDDQVIPPSLSETHATDDATMSMSVRATQKTSPAGPSRKRTRENSTERQNSGSIKVSPRKNPIKKEPQEEEDMFAFEDDVSRPSTSNNSSSTHFNSSKSNSSSKRLINGLNSSVAKEEKPVDDDSDGFTFNAPPKKKKIMQQEEEEDLFELPEEPSSAKSNAKRDDDDEFDFLSSSKLSKSMKDSKRNLHEESRDMFQTEDLPSTSSSSSRGGKRKGRGDSESESPPFKKPSKPCLDVTNAHNSQQNFKSATGFLTKQNNSFVKMEVKTDPDEETDLANQLCAKVVIKSLLRKPQVNGHNNTSVNSTQQTGKNFKKFKKVWSGSTAKNHITTSRIRTSNGHSLNFTGREEEEEEEDEDDPFIPNRPAARRRQSGNRNNIRDNDDEDEFALPSYSQCM</sequence>
<keyword evidence="10" id="KW-1185">Reference proteome</keyword>
<dbReference type="SUPFAM" id="SSF49879">
    <property type="entry name" value="SMAD/FHA domain"/>
    <property type="match status" value="1"/>
</dbReference>
<evidence type="ECO:0000313" key="11">
    <source>
        <dbReference type="RefSeq" id="XP_034255408.1"/>
    </source>
</evidence>
<dbReference type="PANTHER" id="PTHR12162:SF0">
    <property type="entry name" value="NIBRIN"/>
    <property type="match status" value="1"/>
</dbReference>
<dbReference type="Gene3D" id="2.60.200.20">
    <property type="match status" value="1"/>
</dbReference>
<dbReference type="GO" id="GO:0000724">
    <property type="term" value="P:double-strand break repair via homologous recombination"/>
    <property type="evidence" value="ECO:0007669"/>
    <property type="project" value="TreeGrafter"/>
</dbReference>
<feature type="domain" description="FHA" evidence="9">
    <location>
        <begin position="14"/>
        <end position="72"/>
    </location>
</feature>
<feature type="region of interest" description="Disordered" evidence="8">
    <location>
        <begin position="680"/>
        <end position="746"/>
    </location>
</feature>
<dbReference type="PANTHER" id="PTHR12162">
    <property type="entry name" value="NIBRIN-RELATED"/>
    <property type="match status" value="1"/>
</dbReference>
<dbReference type="GeneID" id="117653682"/>
<reference evidence="11" key="1">
    <citation type="submission" date="2025-08" db="UniProtKB">
        <authorList>
            <consortium name="RefSeq"/>
        </authorList>
    </citation>
    <scope>IDENTIFICATION</scope>
    <source>
        <tissue evidence="11">Total insect</tissue>
    </source>
</reference>
<feature type="compositionally biased region" description="Acidic residues" evidence="8">
    <location>
        <begin position="698"/>
        <end position="709"/>
    </location>
</feature>
<feature type="compositionally biased region" description="Polar residues" evidence="8">
    <location>
        <begin position="368"/>
        <end position="383"/>
    </location>
</feature>
<dbReference type="GO" id="GO:0007095">
    <property type="term" value="P:mitotic G2 DNA damage checkpoint signaling"/>
    <property type="evidence" value="ECO:0007669"/>
    <property type="project" value="InterPro"/>
</dbReference>
<evidence type="ECO:0000256" key="1">
    <source>
        <dbReference type="ARBA" id="ARBA00004123"/>
    </source>
</evidence>
<accession>A0A6P9ABB8</accession>
<feature type="region of interest" description="Disordered" evidence="8">
    <location>
        <begin position="352"/>
        <end position="602"/>
    </location>
</feature>
<gene>
    <name evidence="11" type="primary">LOC117653682</name>
</gene>
<proteinExistence type="inferred from homology"/>
<feature type="compositionally biased region" description="Polar residues" evidence="8">
    <location>
        <begin position="680"/>
        <end position="694"/>
    </location>
</feature>
<organism evidence="11">
    <name type="scientific">Thrips palmi</name>
    <name type="common">Melon thrips</name>
    <dbReference type="NCBI Taxonomy" id="161013"/>
    <lineage>
        <taxon>Eukaryota</taxon>
        <taxon>Metazoa</taxon>
        <taxon>Ecdysozoa</taxon>
        <taxon>Arthropoda</taxon>
        <taxon>Hexapoda</taxon>
        <taxon>Insecta</taxon>
        <taxon>Pterygota</taxon>
        <taxon>Neoptera</taxon>
        <taxon>Paraneoptera</taxon>
        <taxon>Thysanoptera</taxon>
        <taxon>Terebrantia</taxon>
        <taxon>Thripoidea</taxon>
        <taxon>Thripidae</taxon>
        <taxon>Thrips</taxon>
    </lineage>
</organism>
<dbReference type="GO" id="GO:0005694">
    <property type="term" value="C:chromosome"/>
    <property type="evidence" value="ECO:0007669"/>
    <property type="project" value="UniProtKB-SubCell"/>
</dbReference>
<dbReference type="CDD" id="cd17741">
    <property type="entry name" value="BRCT_nibrin"/>
    <property type="match status" value="1"/>
</dbReference>
<dbReference type="InParanoid" id="A0A6P9ABB8"/>
<keyword evidence="6" id="KW-0539">Nucleus</keyword>
<feature type="compositionally biased region" description="Acidic residues" evidence="8">
    <location>
        <begin position="417"/>
        <end position="427"/>
    </location>
</feature>
<dbReference type="Gene3D" id="3.40.50.10980">
    <property type="entry name" value="Nibrin, BRCT2 domain"/>
    <property type="match status" value="1"/>
</dbReference>
<evidence type="ECO:0000256" key="2">
    <source>
        <dbReference type="ARBA" id="ARBA00004286"/>
    </source>
</evidence>
<dbReference type="GO" id="GO:0030870">
    <property type="term" value="C:Mre11 complex"/>
    <property type="evidence" value="ECO:0007669"/>
    <property type="project" value="InterPro"/>
</dbReference>
<dbReference type="GO" id="GO:0003684">
    <property type="term" value="F:damaged DNA binding"/>
    <property type="evidence" value="ECO:0007669"/>
    <property type="project" value="TreeGrafter"/>
</dbReference>
<evidence type="ECO:0000313" key="10">
    <source>
        <dbReference type="Proteomes" id="UP000515158"/>
    </source>
</evidence>
<evidence type="ECO:0000256" key="8">
    <source>
        <dbReference type="SAM" id="MobiDB-lite"/>
    </source>
</evidence>